<keyword evidence="12" id="KW-0547">Nucleotide-binding</keyword>
<dbReference type="SMART" id="SM00220">
    <property type="entry name" value="S_TKc"/>
    <property type="match status" value="1"/>
</dbReference>
<organism evidence="14 15">
    <name type="scientific">Aspergillus niger ATCC 13496</name>
    <dbReference type="NCBI Taxonomy" id="1353008"/>
    <lineage>
        <taxon>Eukaryota</taxon>
        <taxon>Fungi</taxon>
        <taxon>Dikarya</taxon>
        <taxon>Ascomycota</taxon>
        <taxon>Pezizomycotina</taxon>
        <taxon>Eurotiomycetes</taxon>
        <taxon>Eurotiomycetidae</taxon>
        <taxon>Eurotiales</taxon>
        <taxon>Aspergillaceae</taxon>
        <taxon>Aspergillus</taxon>
        <taxon>Aspergillus subgen. Circumdati</taxon>
    </lineage>
</organism>
<dbReference type="VEuPathDB" id="FungiDB:M747DRAFT_347725"/>
<keyword evidence="7" id="KW-0158">Chromosome</keyword>
<dbReference type="InterPro" id="IPR000719">
    <property type="entry name" value="Prot_kinase_dom"/>
</dbReference>
<dbReference type="PANTHER" id="PTHR44167:SF24">
    <property type="entry name" value="SERINE_THREONINE-PROTEIN KINASE CHK2"/>
    <property type="match status" value="1"/>
</dbReference>
<dbReference type="SUPFAM" id="SSF56112">
    <property type="entry name" value="Protein kinase-like (PK-like)"/>
    <property type="match status" value="1"/>
</dbReference>
<dbReference type="Pfam" id="PF00069">
    <property type="entry name" value="Pkinase"/>
    <property type="match status" value="1"/>
</dbReference>
<evidence type="ECO:0000256" key="3">
    <source>
        <dbReference type="ARBA" id="ARBA00011534"/>
    </source>
</evidence>
<protein>
    <recommendedName>
        <fullName evidence="6">EKC/KEOPS complex subunit BUD32</fullName>
        <ecNumber evidence="4">2.7.11.1</ecNumber>
    </recommendedName>
    <alternativeName>
        <fullName evidence="8 9">Atypical Serine/threonine protein kinase BUD32</fullName>
    </alternativeName>
    <alternativeName>
        <fullName evidence="5">EKC/KEOPS complex subunit bud32</fullName>
    </alternativeName>
</protein>
<reference evidence="14 15" key="1">
    <citation type="submission" date="2018-07" db="EMBL/GenBank/DDBJ databases">
        <title>Section-level genome sequencing of Aspergillus section Nigri to investigate inter- and intra-species variation.</title>
        <authorList>
            <consortium name="DOE Joint Genome Institute"/>
            <person name="Vesth T.C."/>
            <person name="Nybo J.L."/>
            <person name="Theobald S."/>
            <person name="Frisvad J.C."/>
            <person name="Larsen T.O."/>
            <person name="Nielsen K.F."/>
            <person name="Hoof J.B."/>
            <person name="Brandl J."/>
            <person name="Salamov A."/>
            <person name="Riley R."/>
            <person name="Gladden J.M."/>
            <person name="Phatale P."/>
            <person name="Nielsen M.T."/>
            <person name="Lyhne E.K."/>
            <person name="Kogle M.E."/>
            <person name="Strasser K."/>
            <person name="McDonnell E."/>
            <person name="Barry K."/>
            <person name="Clum A."/>
            <person name="Chen C."/>
            <person name="Nolan M."/>
            <person name="Sandor L."/>
            <person name="Kuo A."/>
            <person name="Lipzen A."/>
            <person name="Hainaut M."/>
            <person name="Drula E."/>
            <person name="Tsang A."/>
            <person name="Magnuson J.K."/>
            <person name="Henrissat B."/>
            <person name="Wiebenga A."/>
            <person name="Simmons B.A."/>
            <person name="Makela M.R."/>
            <person name="De vries R.P."/>
            <person name="Grigoriev I.V."/>
            <person name="Mortensen U.H."/>
            <person name="Baker S.E."/>
            <person name="Andersen M.R."/>
        </authorList>
    </citation>
    <scope>NUCLEOTIDE SEQUENCE [LARGE SCALE GENOMIC DNA]</scope>
    <source>
        <strain evidence="14 15">ATCC 13496</strain>
    </source>
</reference>
<evidence type="ECO:0000256" key="9">
    <source>
        <dbReference type="ARBA" id="ARBA00033194"/>
    </source>
</evidence>
<name>A0A370CD34_ASPNG</name>
<gene>
    <name evidence="14" type="ORF">M747DRAFT_347725</name>
</gene>
<evidence type="ECO:0000256" key="4">
    <source>
        <dbReference type="ARBA" id="ARBA00012513"/>
    </source>
</evidence>
<dbReference type="Proteomes" id="UP000253845">
    <property type="component" value="Unassembled WGS sequence"/>
</dbReference>
<dbReference type="Gene3D" id="1.10.510.10">
    <property type="entry name" value="Transferase(Phosphotransferase) domain 1"/>
    <property type="match status" value="1"/>
</dbReference>
<evidence type="ECO:0000313" key="14">
    <source>
        <dbReference type="EMBL" id="RDH25678.1"/>
    </source>
</evidence>
<evidence type="ECO:0000256" key="12">
    <source>
        <dbReference type="PROSITE-ProRule" id="PRU10141"/>
    </source>
</evidence>
<evidence type="ECO:0000256" key="5">
    <source>
        <dbReference type="ARBA" id="ARBA00013948"/>
    </source>
</evidence>
<dbReference type="EC" id="2.7.11.1" evidence="4"/>
<evidence type="ECO:0000256" key="7">
    <source>
        <dbReference type="ARBA" id="ARBA00022895"/>
    </source>
</evidence>
<evidence type="ECO:0000256" key="2">
    <source>
        <dbReference type="ARBA" id="ARBA00004574"/>
    </source>
</evidence>
<comment type="function">
    <text evidence="1">Component of the EKC/KEOPS complex that is required for the formation of a threonylcarbamoyl group on adenosine at position 37 (t(6)A37) in tRNAs that read codons beginning with adenine. The complex is probably involved in the transfer of the threonylcarbamoyl moiety of threonylcarbamoyl-AMP (TC-AMP) to the N6 group of A37. BUD32 has ATPase activity in the context of the EKC/KEOPS complex and likely plays a supporting role to the catalytic subunit KAE1. The EKC/KEOPS complex also promotes both telomere uncapping and telomere elongation. The complex is required for efficient recruitment of transcriptional coactivators.</text>
</comment>
<dbReference type="InterPro" id="IPR017441">
    <property type="entry name" value="Protein_kinase_ATP_BS"/>
</dbReference>
<feature type="binding site" evidence="12">
    <location>
        <position position="176"/>
    </location>
    <ligand>
        <name>ATP</name>
        <dbReference type="ChEBI" id="CHEBI:30616"/>
    </ligand>
</feature>
<evidence type="ECO:0000256" key="1">
    <source>
        <dbReference type="ARBA" id="ARBA00003747"/>
    </source>
</evidence>
<keyword evidence="7" id="KW-0779">Telomere</keyword>
<keyword evidence="14" id="KW-0418">Kinase</keyword>
<evidence type="ECO:0000256" key="6">
    <source>
        <dbReference type="ARBA" id="ARBA00019973"/>
    </source>
</evidence>
<dbReference type="InterPro" id="IPR011009">
    <property type="entry name" value="Kinase-like_dom_sf"/>
</dbReference>
<keyword evidence="12" id="KW-0067">ATP-binding</keyword>
<dbReference type="PROSITE" id="PS00109">
    <property type="entry name" value="PROTEIN_KINASE_TYR"/>
    <property type="match status" value="1"/>
</dbReference>
<sequence>MAADNTDQMFWSREFARLVGVLTNAHLVSAAEHGEIWGHIFDWKSSLAALIHDLLQPESLLAIEHPQLHEVLSRRYYASMQARGETEVSKCTHKVDGQHRTDSYRYQQCIHDQHSTIHRQGEENVPDTYRASLCPKLLDEFVLRGILGSGTFGVVFLAHKRSDTRPAAEQKLYAIKVETLSTINTDVRKRSLHPSVAPLYYQEPHDFRYIPMEAYLLLLMAGCKRFPMLDSVYSHGKYKATVMEATVRKEVREKEYNPYSETEDWCENQNMFRPTSGSFRLDSKEKKTTLLETEACKISTQLLEATAYLYDIRLCHTDISHVNYLLDDDSNVNSLLLPTSKSLQQPPERNHPLTLPQKQTTLIDLGLIHFGLHDADFQKSHTPYIANYEKFMTPELATELLKPEYNNTKFRSRTVQIPLRHDVRCLTLWQLGCIFYELLHGFAPWEEPNPDPDIGRLVDWTRGQDAAQQARRARKIRQRRRRIIREELPVSDELSQDFVDMLRVMFTKDPEERPKLQELLSMPWFGQTSYWEEWMAQERRRKAAG</sequence>
<dbReference type="GO" id="GO:0005524">
    <property type="term" value="F:ATP binding"/>
    <property type="evidence" value="ECO:0007669"/>
    <property type="project" value="UniProtKB-UniRule"/>
</dbReference>
<comment type="subunit">
    <text evidence="3">Component of the EKC/KEOPS complex composed of at least BUD32, CGI121, GON7, KAE1 and PCC1; the whole complex dimerizes.</text>
</comment>
<evidence type="ECO:0000259" key="13">
    <source>
        <dbReference type="PROSITE" id="PS50011"/>
    </source>
</evidence>
<dbReference type="EMBL" id="KZ851899">
    <property type="protein sequence ID" value="RDH25678.1"/>
    <property type="molecule type" value="Genomic_DNA"/>
</dbReference>
<evidence type="ECO:0000256" key="11">
    <source>
        <dbReference type="ARBA" id="ARBA00048679"/>
    </source>
</evidence>
<dbReference type="GO" id="GO:0004674">
    <property type="term" value="F:protein serine/threonine kinase activity"/>
    <property type="evidence" value="ECO:0007669"/>
    <property type="project" value="UniProtKB-EC"/>
</dbReference>
<comment type="subcellular location">
    <subcellularLocation>
        <location evidence="2">Chromosome</location>
        <location evidence="2">Telomere</location>
    </subcellularLocation>
</comment>
<dbReference type="GO" id="GO:0000781">
    <property type="term" value="C:chromosome, telomeric region"/>
    <property type="evidence" value="ECO:0007669"/>
    <property type="project" value="UniProtKB-SubCell"/>
</dbReference>
<proteinExistence type="predicted"/>
<dbReference type="AlphaFoldDB" id="A0A370CD34"/>
<keyword evidence="14" id="KW-0808">Transferase</keyword>
<comment type="catalytic activity">
    <reaction evidence="11">
        <text>L-seryl-[protein] + ATP = O-phospho-L-seryl-[protein] + ADP + H(+)</text>
        <dbReference type="Rhea" id="RHEA:17989"/>
        <dbReference type="Rhea" id="RHEA-COMP:9863"/>
        <dbReference type="Rhea" id="RHEA-COMP:11604"/>
        <dbReference type="ChEBI" id="CHEBI:15378"/>
        <dbReference type="ChEBI" id="CHEBI:29999"/>
        <dbReference type="ChEBI" id="CHEBI:30616"/>
        <dbReference type="ChEBI" id="CHEBI:83421"/>
        <dbReference type="ChEBI" id="CHEBI:456216"/>
        <dbReference type="EC" id="2.7.11.1"/>
    </reaction>
</comment>
<dbReference type="PROSITE" id="PS00107">
    <property type="entry name" value="PROTEIN_KINASE_ATP"/>
    <property type="match status" value="1"/>
</dbReference>
<dbReference type="PANTHER" id="PTHR44167">
    <property type="entry name" value="OVARIAN-SPECIFIC SERINE/THREONINE-PROTEIN KINASE LOK-RELATED"/>
    <property type="match status" value="1"/>
</dbReference>
<dbReference type="InterPro" id="IPR008266">
    <property type="entry name" value="Tyr_kinase_AS"/>
</dbReference>
<comment type="catalytic activity">
    <reaction evidence="10">
        <text>L-threonyl-[protein] + ATP = O-phospho-L-threonyl-[protein] + ADP + H(+)</text>
        <dbReference type="Rhea" id="RHEA:46608"/>
        <dbReference type="Rhea" id="RHEA-COMP:11060"/>
        <dbReference type="Rhea" id="RHEA-COMP:11605"/>
        <dbReference type="ChEBI" id="CHEBI:15378"/>
        <dbReference type="ChEBI" id="CHEBI:30013"/>
        <dbReference type="ChEBI" id="CHEBI:30616"/>
        <dbReference type="ChEBI" id="CHEBI:61977"/>
        <dbReference type="ChEBI" id="CHEBI:456216"/>
        <dbReference type="EC" id="2.7.11.1"/>
    </reaction>
</comment>
<evidence type="ECO:0000256" key="8">
    <source>
        <dbReference type="ARBA" id="ARBA00030980"/>
    </source>
</evidence>
<feature type="domain" description="Protein kinase" evidence="13">
    <location>
        <begin position="141"/>
        <end position="525"/>
    </location>
</feature>
<evidence type="ECO:0000256" key="10">
    <source>
        <dbReference type="ARBA" id="ARBA00047899"/>
    </source>
</evidence>
<evidence type="ECO:0000313" key="15">
    <source>
        <dbReference type="Proteomes" id="UP000253845"/>
    </source>
</evidence>
<accession>A0A370CD34</accession>
<dbReference type="PROSITE" id="PS50011">
    <property type="entry name" value="PROTEIN_KINASE_DOM"/>
    <property type="match status" value="1"/>
</dbReference>